<protein>
    <submittedName>
        <fullName evidence="2">Uncharacterized protein</fullName>
    </submittedName>
</protein>
<dbReference type="AlphaFoldDB" id="A0AAV2IBH2"/>
<gene>
    <name evidence="2" type="ORF">GSLYS_00015786001</name>
</gene>
<reference evidence="2 3" key="1">
    <citation type="submission" date="2024-04" db="EMBL/GenBank/DDBJ databases">
        <authorList>
            <consortium name="Genoscope - CEA"/>
            <person name="William W."/>
        </authorList>
    </citation>
    <scope>NUCLEOTIDE SEQUENCE [LARGE SCALE GENOMIC DNA]</scope>
</reference>
<evidence type="ECO:0000313" key="3">
    <source>
        <dbReference type="Proteomes" id="UP001497497"/>
    </source>
</evidence>
<keyword evidence="3" id="KW-1185">Reference proteome</keyword>
<feature type="non-terminal residue" evidence="2">
    <location>
        <position position="1"/>
    </location>
</feature>
<feature type="non-terminal residue" evidence="2">
    <location>
        <position position="127"/>
    </location>
</feature>
<evidence type="ECO:0000256" key="1">
    <source>
        <dbReference type="SAM" id="MobiDB-lite"/>
    </source>
</evidence>
<feature type="region of interest" description="Disordered" evidence="1">
    <location>
        <begin position="16"/>
        <end position="55"/>
    </location>
</feature>
<dbReference type="EMBL" id="CAXITT010000475">
    <property type="protein sequence ID" value="CAL1542180.1"/>
    <property type="molecule type" value="Genomic_DNA"/>
</dbReference>
<accession>A0AAV2IBH2</accession>
<proteinExistence type="predicted"/>
<comment type="caution">
    <text evidence="2">The sequence shown here is derived from an EMBL/GenBank/DDBJ whole genome shotgun (WGS) entry which is preliminary data.</text>
</comment>
<sequence length="127" mass="14270">QRSFRRATLRLIVPRDRADAKGTHDCSISQRTEHIPLPGDSLATASNKDDTHLPAGSDVLRATVKRQPHGQTVFVCESATLSRIWSLQGDSGDNRERSSVILLRKSSKRGDERVERVKTVYNNSYLR</sequence>
<organism evidence="2 3">
    <name type="scientific">Lymnaea stagnalis</name>
    <name type="common">Great pond snail</name>
    <name type="synonym">Helix stagnalis</name>
    <dbReference type="NCBI Taxonomy" id="6523"/>
    <lineage>
        <taxon>Eukaryota</taxon>
        <taxon>Metazoa</taxon>
        <taxon>Spiralia</taxon>
        <taxon>Lophotrochozoa</taxon>
        <taxon>Mollusca</taxon>
        <taxon>Gastropoda</taxon>
        <taxon>Heterobranchia</taxon>
        <taxon>Euthyneura</taxon>
        <taxon>Panpulmonata</taxon>
        <taxon>Hygrophila</taxon>
        <taxon>Lymnaeoidea</taxon>
        <taxon>Lymnaeidae</taxon>
        <taxon>Lymnaea</taxon>
    </lineage>
</organism>
<dbReference type="Proteomes" id="UP001497497">
    <property type="component" value="Unassembled WGS sequence"/>
</dbReference>
<evidence type="ECO:0000313" key="2">
    <source>
        <dbReference type="EMBL" id="CAL1542180.1"/>
    </source>
</evidence>
<name>A0AAV2IBH2_LYMST</name>